<organism evidence="6 7">
    <name type="scientific">Corallincola spongiicola</name>
    <dbReference type="NCBI Taxonomy" id="2520508"/>
    <lineage>
        <taxon>Bacteria</taxon>
        <taxon>Pseudomonadati</taxon>
        <taxon>Pseudomonadota</taxon>
        <taxon>Gammaproteobacteria</taxon>
        <taxon>Alteromonadales</taxon>
        <taxon>Psychromonadaceae</taxon>
        <taxon>Corallincola</taxon>
    </lineage>
</organism>
<dbReference type="Gene3D" id="2.60.200.40">
    <property type="match status" value="1"/>
</dbReference>
<reference evidence="7" key="1">
    <citation type="submission" date="2019-02" db="EMBL/GenBank/DDBJ databases">
        <title>Draft genome sequence of Muricauda sp. 176CP4-71.</title>
        <authorList>
            <person name="Park J.-S."/>
        </authorList>
    </citation>
    <scope>NUCLEOTIDE SEQUENCE [LARGE SCALE GENOMIC DNA]</scope>
    <source>
        <strain evidence="7">176GS2-150</strain>
    </source>
</reference>
<feature type="domain" description="DAGKc" evidence="5">
    <location>
        <begin position="6"/>
        <end position="136"/>
    </location>
</feature>
<sequence length="299" mass="32599">MTLVNWGKSMYAVIVNPLSGSGQALSLAKRVMQRIEQSGHKGRLLHCYALENLATQLKHAADAGVTNLVIVGGDGTAHQIINRLPHLDFNIGFVSAGSGNDLVRSLELGTCETEQIDIALFTPTQDMPLGRCNGSYFLTSVGLGFEGFVAHRVAGRRGGRRAAYHSAILGSLFGYHPHRAKFVNCKWKSDEQFLMCSVANSAFSGGGYKVAPNASLQNNELSLIRLAPMGSWSRLPMMFKVAKGAHVSAPEVQQVNLDTLEIRSETRIPAHIDGEPFFANRFRFSSANETIRVRCLGLR</sequence>
<comment type="caution">
    <text evidence="6">The sequence shown here is derived from an EMBL/GenBank/DDBJ whole genome shotgun (WGS) entry which is preliminary data.</text>
</comment>
<evidence type="ECO:0000256" key="1">
    <source>
        <dbReference type="ARBA" id="ARBA00022679"/>
    </source>
</evidence>
<dbReference type="InterPro" id="IPR016064">
    <property type="entry name" value="NAD/diacylglycerol_kinase_sf"/>
</dbReference>
<evidence type="ECO:0000256" key="3">
    <source>
        <dbReference type="ARBA" id="ARBA00022777"/>
    </source>
</evidence>
<evidence type="ECO:0000313" key="6">
    <source>
        <dbReference type="EMBL" id="TAA45777.1"/>
    </source>
</evidence>
<proteinExistence type="predicted"/>
<dbReference type="InterPro" id="IPR045540">
    <property type="entry name" value="YegS/DAGK_C"/>
</dbReference>
<dbReference type="PROSITE" id="PS50146">
    <property type="entry name" value="DAGK"/>
    <property type="match status" value="1"/>
</dbReference>
<dbReference type="Proteomes" id="UP000292544">
    <property type="component" value="Unassembled WGS sequence"/>
</dbReference>
<keyword evidence="2" id="KW-0547">Nucleotide-binding</keyword>
<evidence type="ECO:0000256" key="4">
    <source>
        <dbReference type="ARBA" id="ARBA00022840"/>
    </source>
</evidence>
<protein>
    <recommendedName>
        <fullName evidence="5">DAGKc domain-containing protein</fullName>
    </recommendedName>
</protein>
<dbReference type="PANTHER" id="PTHR12358:SF54">
    <property type="entry name" value="SPHINGOSINE KINASE RELATED PROTEIN"/>
    <property type="match status" value="1"/>
</dbReference>
<dbReference type="EMBL" id="SHLY01000003">
    <property type="protein sequence ID" value="TAA45777.1"/>
    <property type="molecule type" value="Genomic_DNA"/>
</dbReference>
<dbReference type="InterPro" id="IPR017438">
    <property type="entry name" value="ATP-NAD_kinase_N"/>
</dbReference>
<keyword evidence="1" id="KW-0808">Transferase</keyword>
<accession>A0ABY1WP94</accession>
<evidence type="ECO:0000256" key="2">
    <source>
        <dbReference type="ARBA" id="ARBA00022741"/>
    </source>
</evidence>
<dbReference type="Gene3D" id="3.40.50.10330">
    <property type="entry name" value="Probable inorganic polyphosphate/atp-NAD kinase, domain 1"/>
    <property type="match status" value="1"/>
</dbReference>
<dbReference type="RefSeq" id="WP_130566730.1">
    <property type="nucleotide sequence ID" value="NZ_SHLY01000003.1"/>
</dbReference>
<keyword evidence="4" id="KW-0067">ATP-binding</keyword>
<dbReference type="PANTHER" id="PTHR12358">
    <property type="entry name" value="SPHINGOSINE KINASE"/>
    <property type="match status" value="1"/>
</dbReference>
<dbReference type="Pfam" id="PF00781">
    <property type="entry name" value="DAGK_cat"/>
    <property type="match status" value="1"/>
</dbReference>
<name>A0ABY1WP94_9GAMM</name>
<gene>
    <name evidence="6" type="ORF">EXY25_10475</name>
</gene>
<dbReference type="Pfam" id="PF19279">
    <property type="entry name" value="YegS_C"/>
    <property type="match status" value="1"/>
</dbReference>
<keyword evidence="7" id="KW-1185">Reference proteome</keyword>
<dbReference type="SUPFAM" id="SSF111331">
    <property type="entry name" value="NAD kinase/diacylglycerol kinase-like"/>
    <property type="match status" value="1"/>
</dbReference>
<keyword evidence="3" id="KW-0418">Kinase</keyword>
<dbReference type="InterPro" id="IPR001206">
    <property type="entry name" value="Diacylglycerol_kinase_cat_dom"/>
</dbReference>
<dbReference type="InterPro" id="IPR050187">
    <property type="entry name" value="Lipid_Phosphate_FormReg"/>
</dbReference>
<evidence type="ECO:0000313" key="7">
    <source>
        <dbReference type="Proteomes" id="UP000292544"/>
    </source>
</evidence>
<evidence type="ECO:0000259" key="5">
    <source>
        <dbReference type="PROSITE" id="PS50146"/>
    </source>
</evidence>